<dbReference type="InterPro" id="IPR001867">
    <property type="entry name" value="OmpR/PhoB-type_DNA-bd"/>
</dbReference>
<comment type="function">
    <text evidence="7">May play the central regulatory role in sporulation. It may be an element of the effector pathway responsible for the activation of sporulation genes in response to nutritional stress. Spo0A may act in concert with spo0H (a sigma factor) to control the expression of some genes that are critical to the sporulation process.</text>
</comment>
<keyword evidence="3" id="KW-0902">Two-component regulatory system</keyword>
<dbReference type="CDD" id="cd00383">
    <property type="entry name" value="trans_reg_C"/>
    <property type="match status" value="1"/>
</dbReference>
<dbReference type="InterPro" id="IPR011006">
    <property type="entry name" value="CheY-like_superfamily"/>
</dbReference>
<protein>
    <recommendedName>
        <fullName evidence="1">Stage 0 sporulation protein A homolog</fullName>
    </recommendedName>
</protein>
<keyword evidence="6" id="KW-0804">Transcription</keyword>
<evidence type="ECO:0000313" key="12">
    <source>
        <dbReference type="EMBL" id="VDN49198.1"/>
    </source>
</evidence>
<evidence type="ECO:0000256" key="4">
    <source>
        <dbReference type="ARBA" id="ARBA00023015"/>
    </source>
</evidence>
<sequence length="229" mass="26543">MKEKILVVEDEIKIARFIELELKYEGYDVIVASDGRMGLEMFNEGGADLVLLDLMLPRLSGIEVCRRIRQADANIPIIMLTAKDDVSDKVMGLDMGADDYMTKPFEIEELLARMRVALKRKDSPKENNGLKALTYKGLVINELKREVMFKEDVIELTKKEYELLKYLLENKNIALDREKILEKVWGYDYYGDTNVIDVYVRYLRAKIDQKYDVEIIKTVRGIGYIINEA</sequence>
<dbReference type="CDD" id="cd17574">
    <property type="entry name" value="REC_OmpR"/>
    <property type="match status" value="1"/>
</dbReference>
<dbReference type="Proteomes" id="UP000279029">
    <property type="component" value="Chromosome"/>
</dbReference>
<dbReference type="Gene3D" id="6.10.250.690">
    <property type="match status" value="1"/>
</dbReference>
<evidence type="ECO:0000259" key="11">
    <source>
        <dbReference type="PROSITE" id="PS51755"/>
    </source>
</evidence>
<dbReference type="OrthoDB" id="9790442at2"/>
<evidence type="ECO:0000256" key="1">
    <source>
        <dbReference type="ARBA" id="ARBA00018672"/>
    </source>
</evidence>
<dbReference type="AlphaFoldDB" id="A0A3P7PJR6"/>
<dbReference type="InterPro" id="IPR039420">
    <property type="entry name" value="WalR-like"/>
</dbReference>
<keyword evidence="13" id="KW-1185">Reference proteome</keyword>
<dbReference type="InterPro" id="IPR016032">
    <property type="entry name" value="Sig_transdc_resp-reg_C-effctor"/>
</dbReference>
<keyword evidence="2 8" id="KW-0597">Phosphoprotein</keyword>
<dbReference type="SUPFAM" id="SSF52172">
    <property type="entry name" value="CheY-like"/>
    <property type="match status" value="1"/>
</dbReference>
<dbReference type="PROSITE" id="PS51755">
    <property type="entry name" value="OMPR_PHOB"/>
    <property type="match status" value="1"/>
</dbReference>
<dbReference type="Pfam" id="PF00072">
    <property type="entry name" value="Response_reg"/>
    <property type="match status" value="1"/>
</dbReference>
<keyword evidence="4" id="KW-0805">Transcription regulation</keyword>
<reference evidence="12 13" key="1">
    <citation type="submission" date="2018-09" db="EMBL/GenBank/DDBJ databases">
        <authorList>
            <person name="Postec A."/>
        </authorList>
    </citation>
    <scope>NUCLEOTIDE SEQUENCE [LARGE SCALE GENOMIC DNA]</scope>
    <source>
        <strain evidence="12">70B-A</strain>
    </source>
</reference>
<evidence type="ECO:0000256" key="9">
    <source>
        <dbReference type="PROSITE-ProRule" id="PRU01091"/>
    </source>
</evidence>
<evidence type="ECO:0000256" key="8">
    <source>
        <dbReference type="PROSITE-ProRule" id="PRU00169"/>
    </source>
</evidence>
<dbReference type="InterPro" id="IPR001789">
    <property type="entry name" value="Sig_transdc_resp-reg_receiver"/>
</dbReference>
<accession>A0A3P7PJR6</accession>
<gene>
    <name evidence="12" type="primary">ykoG</name>
    <name evidence="12" type="ORF">PATL70BA_3273</name>
</gene>
<dbReference type="GO" id="GO:0000976">
    <property type="term" value="F:transcription cis-regulatory region binding"/>
    <property type="evidence" value="ECO:0007669"/>
    <property type="project" value="TreeGrafter"/>
</dbReference>
<dbReference type="GO" id="GO:0005829">
    <property type="term" value="C:cytosol"/>
    <property type="evidence" value="ECO:0007669"/>
    <property type="project" value="TreeGrafter"/>
</dbReference>
<evidence type="ECO:0000256" key="5">
    <source>
        <dbReference type="ARBA" id="ARBA00023125"/>
    </source>
</evidence>
<organism evidence="12 13">
    <name type="scientific">Petrocella atlantisensis</name>
    <dbReference type="NCBI Taxonomy" id="2173034"/>
    <lineage>
        <taxon>Bacteria</taxon>
        <taxon>Bacillati</taxon>
        <taxon>Bacillota</taxon>
        <taxon>Clostridia</taxon>
        <taxon>Lachnospirales</taxon>
        <taxon>Vallitaleaceae</taxon>
        <taxon>Petrocella</taxon>
    </lineage>
</organism>
<evidence type="ECO:0000259" key="10">
    <source>
        <dbReference type="PROSITE" id="PS50110"/>
    </source>
</evidence>
<dbReference type="EMBL" id="LR130778">
    <property type="protein sequence ID" value="VDN49198.1"/>
    <property type="molecule type" value="Genomic_DNA"/>
</dbReference>
<proteinExistence type="predicted"/>
<dbReference type="SUPFAM" id="SSF46894">
    <property type="entry name" value="C-terminal effector domain of the bipartite response regulators"/>
    <property type="match status" value="1"/>
</dbReference>
<dbReference type="RefSeq" id="WP_125138206.1">
    <property type="nucleotide sequence ID" value="NZ_LR130778.1"/>
</dbReference>
<dbReference type="PANTHER" id="PTHR48111:SF22">
    <property type="entry name" value="REGULATOR OF RPOS"/>
    <property type="match status" value="1"/>
</dbReference>
<evidence type="ECO:0000313" key="13">
    <source>
        <dbReference type="Proteomes" id="UP000279029"/>
    </source>
</evidence>
<dbReference type="SMART" id="SM00862">
    <property type="entry name" value="Trans_reg_C"/>
    <property type="match status" value="1"/>
</dbReference>
<feature type="modified residue" description="4-aspartylphosphate" evidence="8">
    <location>
        <position position="53"/>
    </location>
</feature>
<dbReference type="Gene3D" id="3.40.50.2300">
    <property type="match status" value="1"/>
</dbReference>
<evidence type="ECO:0000256" key="6">
    <source>
        <dbReference type="ARBA" id="ARBA00023163"/>
    </source>
</evidence>
<dbReference type="PANTHER" id="PTHR48111">
    <property type="entry name" value="REGULATOR OF RPOS"/>
    <property type="match status" value="1"/>
</dbReference>
<feature type="DNA-binding region" description="OmpR/PhoB-type" evidence="9">
    <location>
        <begin position="130"/>
        <end position="228"/>
    </location>
</feature>
<dbReference type="Pfam" id="PF00486">
    <property type="entry name" value="Trans_reg_C"/>
    <property type="match status" value="1"/>
</dbReference>
<evidence type="ECO:0000256" key="7">
    <source>
        <dbReference type="ARBA" id="ARBA00024867"/>
    </source>
</evidence>
<dbReference type="GO" id="GO:0032993">
    <property type="term" value="C:protein-DNA complex"/>
    <property type="evidence" value="ECO:0007669"/>
    <property type="project" value="TreeGrafter"/>
</dbReference>
<dbReference type="GO" id="GO:0000156">
    <property type="term" value="F:phosphorelay response regulator activity"/>
    <property type="evidence" value="ECO:0007669"/>
    <property type="project" value="TreeGrafter"/>
</dbReference>
<evidence type="ECO:0000256" key="3">
    <source>
        <dbReference type="ARBA" id="ARBA00023012"/>
    </source>
</evidence>
<name>A0A3P7PJR6_9FIRM</name>
<dbReference type="PROSITE" id="PS50110">
    <property type="entry name" value="RESPONSE_REGULATORY"/>
    <property type="match status" value="1"/>
</dbReference>
<feature type="domain" description="OmpR/PhoB-type" evidence="11">
    <location>
        <begin position="130"/>
        <end position="228"/>
    </location>
</feature>
<dbReference type="FunFam" id="3.40.50.2300:FF:000001">
    <property type="entry name" value="DNA-binding response regulator PhoB"/>
    <property type="match status" value="1"/>
</dbReference>
<dbReference type="Gene3D" id="1.10.10.10">
    <property type="entry name" value="Winged helix-like DNA-binding domain superfamily/Winged helix DNA-binding domain"/>
    <property type="match status" value="1"/>
</dbReference>
<feature type="domain" description="Response regulatory" evidence="10">
    <location>
        <begin position="4"/>
        <end position="118"/>
    </location>
</feature>
<keyword evidence="5 9" id="KW-0238">DNA-binding</keyword>
<dbReference type="KEGG" id="cbar:PATL70BA_3273"/>
<dbReference type="SMART" id="SM00448">
    <property type="entry name" value="REC"/>
    <property type="match status" value="1"/>
</dbReference>
<dbReference type="InterPro" id="IPR036388">
    <property type="entry name" value="WH-like_DNA-bd_sf"/>
</dbReference>
<dbReference type="GO" id="GO:0006355">
    <property type="term" value="P:regulation of DNA-templated transcription"/>
    <property type="evidence" value="ECO:0007669"/>
    <property type="project" value="InterPro"/>
</dbReference>
<dbReference type="FunFam" id="1.10.10.10:FF:000005">
    <property type="entry name" value="Two-component system response regulator"/>
    <property type="match status" value="1"/>
</dbReference>
<evidence type="ECO:0000256" key="2">
    <source>
        <dbReference type="ARBA" id="ARBA00022553"/>
    </source>
</evidence>